<feature type="transmembrane region" description="Helical" evidence="1">
    <location>
        <begin position="34"/>
        <end position="54"/>
    </location>
</feature>
<keyword evidence="1" id="KW-0472">Membrane</keyword>
<gene>
    <name evidence="2" type="ORF">DV733_12865</name>
</gene>
<evidence type="ECO:0000313" key="3">
    <source>
        <dbReference type="Proteomes" id="UP000296706"/>
    </source>
</evidence>
<proteinExistence type="predicted"/>
<protein>
    <submittedName>
        <fullName evidence="2">Uncharacterized protein</fullName>
    </submittedName>
</protein>
<dbReference type="GeneID" id="39848767"/>
<dbReference type="EMBL" id="CP031310">
    <property type="protein sequence ID" value="QCC52061.1"/>
    <property type="molecule type" value="Genomic_DNA"/>
</dbReference>
<evidence type="ECO:0000313" key="2">
    <source>
        <dbReference type="EMBL" id="QCC52061.1"/>
    </source>
</evidence>
<accession>A0A4D6HER5</accession>
<organism evidence="2 3">
    <name type="scientific">Halapricum salinum</name>
    <dbReference type="NCBI Taxonomy" id="1457250"/>
    <lineage>
        <taxon>Archaea</taxon>
        <taxon>Methanobacteriati</taxon>
        <taxon>Methanobacteriota</taxon>
        <taxon>Stenosarchaea group</taxon>
        <taxon>Halobacteria</taxon>
        <taxon>Halobacteriales</taxon>
        <taxon>Haloarculaceae</taxon>
        <taxon>Halapricum</taxon>
    </lineage>
</organism>
<dbReference type="KEGG" id="hsn:DV733_12865"/>
<name>A0A4D6HER5_9EURY</name>
<keyword evidence="1" id="KW-1133">Transmembrane helix</keyword>
<evidence type="ECO:0000256" key="1">
    <source>
        <dbReference type="SAM" id="Phobius"/>
    </source>
</evidence>
<reference evidence="2 3" key="1">
    <citation type="journal article" date="2019" name="Nat. Commun.">
        <title>A new type of DNA phosphorothioation-based antiviral system in archaea.</title>
        <authorList>
            <person name="Xiong L."/>
            <person name="Liu S."/>
            <person name="Chen S."/>
            <person name="Xiao Y."/>
            <person name="Zhu B."/>
            <person name="Gao Y."/>
            <person name="Zhang Y."/>
            <person name="Chen B."/>
            <person name="Luo J."/>
            <person name="Deng Z."/>
            <person name="Chen X."/>
            <person name="Wang L."/>
            <person name="Chen S."/>
        </authorList>
    </citation>
    <scope>NUCLEOTIDE SEQUENCE [LARGE SCALE GENOMIC DNA]</scope>
    <source>
        <strain evidence="2 3">CBA1105</strain>
    </source>
</reference>
<dbReference type="RefSeq" id="WP_049992390.1">
    <property type="nucleotide sequence ID" value="NZ_CP031310.1"/>
</dbReference>
<keyword evidence="3" id="KW-1185">Reference proteome</keyword>
<dbReference type="Proteomes" id="UP000296706">
    <property type="component" value="Chromosome"/>
</dbReference>
<dbReference type="AlphaFoldDB" id="A0A4D6HER5"/>
<keyword evidence="1" id="KW-0812">Transmembrane</keyword>
<sequence length="59" mass="6734">MGTLGNHLRQHDHWTFLVGLVIVLLNVRREERRLSALAAGFLVAALGYDCWEVLTDRET</sequence>
<feature type="transmembrane region" description="Helical" evidence="1">
    <location>
        <begin position="12"/>
        <end position="27"/>
    </location>
</feature>